<dbReference type="Pfam" id="PF07729">
    <property type="entry name" value="FCD"/>
    <property type="match status" value="1"/>
</dbReference>
<dbReference type="AlphaFoldDB" id="A0A316AH88"/>
<dbReference type="SUPFAM" id="SSF48008">
    <property type="entry name" value="GntR ligand-binding domain-like"/>
    <property type="match status" value="1"/>
</dbReference>
<evidence type="ECO:0000256" key="3">
    <source>
        <dbReference type="ARBA" id="ARBA00023163"/>
    </source>
</evidence>
<proteinExistence type="predicted"/>
<dbReference type="Pfam" id="PF08461">
    <property type="entry name" value="WHD_RNase_R"/>
    <property type="match status" value="1"/>
</dbReference>
<keyword evidence="3" id="KW-0804">Transcription</keyword>
<keyword evidence="6" id="KW-1185">Reference proteome</keyword>
<dbReference type="SUPFAM" id="SSF46785">
    <property type="entry name" value="Winged helix' DNA-binding domain"/>
    <property type="match status" value="1"/>
</dbReference>
<dbReference type="Proteomes" id="UP000254051">
    <property type="component" value="Unassembled WGS sequence"/>
</dbReference>
<dbReference type="EMBL" id="UHJJ01000008">
    <property type="protein sequence ID" value="SUQ14942.1"/>
    <property type="molecule type" value="Genomic_DNA"/>
</dbReference>
<evidence type="ECO:0000256" key="2">
    <source>
        <dbReference type="ARBA" id="ARBA00023125"/>
    </source>
</evidence>
<dbReference type="PANTHER" id="PTHR43537:SF5">
    <property type="entry name" value="UXU OPERON TRANSCRIPTIONAL REGULATOR"/>
    <property type="match status" value="1"/>
</dbReference>
<dbReference type="InterPro" id="IPR008920">
    <property type="entry name" value="TF_FadR/GntR_C"/>
</dbReference>
<evidence type="ECO:0000313" key="6">
    <source>
        <dbReference type="Proteomes" id="UP000254051"/>
    </source>
</evidence>
<organism evidence="5 6">
    <name type="scientific">Faecalicatena contorta</name>
    <dbReference type="NCBI Taxonomy" id="39482"/>
    <lineage>
        <taxon>Bacteria</taxon>
        <taxon>Bacillati</taxon>
        <taxon>Bacillota</taxon>
        <taxon>Clostridia</taxon>
        <taxon>Lachnospirales</taxon>
        <taxon>Lachnospiraceae</taxon>
        <taxon>Faecalicatena</taxon>
    </lineage>
</organism>
<feature type="domain" description="GntR C-terminal" evidence="4">
    <location>
        <begin position="98"/>
        <end position="220"/>
    </location>
</feature>
<gene>
    <name evidence="5" type="ORF">SAMN05216529_108167</name>
</gene>
<dbReference type="SMART" id="SM00895">
    <property type="entry name" value="FCD"/>
    <property type="match status" value="1"/>
</dbReference>
<evidence type="ECO:0000313" key="5">
    <source>
        <dbReference type="EMBL" id="SUQ14942.1"/>
    </source>
</evidence>
<name>A0A316AH88_9FIRM</name>
<reference evidence="6" key="1">
    <citation type="submission" date="2017-07" db="EMBL/GenBank/DDBJ databases">
        <authorList>
            <person name="Varghese N."/>
            <person name="Submissions S."/>
        </authorList>
    </citation>
    <scope>NUCLEOTIDE SEQUENCE [LARGE SCALE GENOMIC DNA]</scope>
    <source>
        <strain evidence="6">NLAE-zl-C134</strain>
    </source>
</reference>
<dbReference type="InterPro" id="IPR036388">
    <property type="entry name" value="WH-like_DNA-bd_sf"/>
</dbReference>
<dbReference type="Gene3D" id="1.10.10.10">
    <property type="entry name" value="Winged helix-like DNA-binding domain superfamily/Winged helix DNA-binding domain"/>
    <property type="match status" value="1"/>
</dbReference>
<dbReference type="InterPro" id="IPR011711">
    <property type="entry name" value="GntR_C"/>
</dbReference>
<dbReference type="GO" id="GO:0003677">
    <property type="term" value="F:DNA binding"/>
    <property type="evidence" value="ECO:0007669"/>
    <property type="project" value="UniProtKB-KW"/>
</dbReference>
<dbReference type="OrthoDB" id="9799482at2"/>
<dbReference type="InterPro" id="IPR013668">
    <property type="entry name" value="RNase_R_HTH_12"/>
</dbReference>
<dbReference type="InterPro" id="IPR036390">
    <property type="entry name" value="WH_DNA-bd_sf"/>
</dbReference>
<sequence>MTDNQRIHFILKSIQDIGLPVGATYLSKKHAIPPATIGRTLAVLEEKGLIKKISNKGRVITDKGRNYLIQEELRNAKAKNADKLVQLVSKADKNTLLEILQTRKLLEGHTAELACHNAEDSEIDELEHLMLEYLHLIRSGELGSHIDLEIHLTIAKMSRNRTIYQILKIMLTGDNVYTKFSFVSDKLKHIQVKQHDAIIQAIRERSPEKARESMETHLDQVISDLEKYFLDDIE</sequence>
<dbReference type="Gene3D" id="1.20.120.530">
    <property type="entry name" value="GntR ligand-binding domain-like"/>
    <property type="match status" value="1"/>
</dbReference>
<keyword evidence="2 5" id="KW-0238">DNA-binding</keyword>
<accession>A0A316AH88</accession>
<dbReference type="RefSeq" id="WP_109712285.1">
    <property type="nucleotide sequence ID" value="NZ_QGDS01000008.1"/>
</dbReference>
<evidence type="ECO:0000256" key="1">
    <source>
        <dbReference type="ARBA" id="ARBA00023015"/>
    </source>
</evidence>
<keyword evidence="1" id="KW-0805">Transcription regulation</keyword>
<evidence type="ECO:0000259" key="4">
    <source>
        <dbReference type="SMART" id="SM00895"/>
    </source>
</evidence>
<protein>
    <submittedName>
        <fullName evidence="5">DNA-binding transcriptional regulator, FadR family</fullName>
    </submittedName>
</protein>
<dbReference type="PANTHER" id="PTHR43537">
    <property type="entry name" value="TRANSCRIPTIONAL REGULATOR, GNTR FAMILY"/>
    <property type="match status" value="1"/>
</dbReference>